<evidence type="ECO:0000259" key="4">
    <source>
        <dbReference type="PROSITE" id="PS50987"/>
    </source>
</evidence>
<dbReference type="InterPro" id="IPR036388">
    <property type="entry name" value="WH-like_DNA-bd_sf"/>
</dbReference>
<evidence type="ECO:0000313" key="5">
    <source>
        <dbReference type="EMBL" id="MEB5475907.1"/>
    </source>
</evidence>
<protein>
    <submittedName>
        <fullName evidence="5">Helix-turn-helix transcriptional regulator</fullName>
    </submittedName>
</protein>
<gene>
    <name evidence="5" type="ORF">I2F25_02335</name>
</gene>
<feature type="domain" description="HTH arsR-type" evidence="4">
    <location>
        <begin position="7"/>
        <end position="107"/>
    </location>
</feature>
<dbReference type="RefSeq" id="WP_325774497.1">
    <property type="nucleotide sequence ID" value="NZ_VTDN01000002.1"/>
</dbReference>
<comment type="caution">
    <text evidence="5">The sequence shown here is derived from an EMBL/GenBank/DDBJ whole genome shotgun (WGS) entry which is preliminary data.</text>
</comment>
<accession>A0ABU6DQH7</accession>
<keyword evidence="1" id="KW-0805">Transcription regulation</keyword>
<dbReference type="InterPro" id="IPR036390">
    <property type="entry name" value="WH_DNA-bd_sf"/>
</dbReference>
<evidence type="ECO:0000256" key="2">
    <source>
        <dbReference type="ARBA" id="ARBA00023125"/>
    </source>
</evidence>
<organism evidence="5 6">
    <name type="scientific">Acinetobacter pollinis</name>
    <dbReference type="NCBI Taxonomy" id="2605270"/>
    <lineage>
        <taxon>Bacteria</taxon>
        <taxon>Pseudomonadati</taxon>
        <taxon>Pseudomonadota</taxon>
        <taxon>Gammaproteobacteria</taxon>
        <taxon>Moraxellales</taxon>
        <taxon>Moraxellaceae</taxon>
        <taxon>Acinetobacter</taxon>
    </lineage>
</organism>
<proteinExistence type="predicted"/>
<keyword evidence="2" id="KW-0238">DNA-binding</keyword>
<evidence type="ECO:0000313" key="6">
    <source>
        <dbReference type="Proteomes" id="UP001339883"/>
    </source>
</evidence>
<dbReference type="PRINTS" id="PR00778">
    <property type="entry name" value="HTHARSR"/>
</dbReference>
<dbReference type="Proteomes" id="UP001339883">
    <property type="component" value="Unassembled WGS sequence"/>
</dbReference>
<evidence type="ECO:0000256" key="1">
    <source>
        <dbReference type="ARBA" id="ARBA00023015"/>
    </source>
</evidence>
<dbReference type="CDD" id="cd00090">
    <property type="entry name" value="HTH_ARSR"/>
    <property type="match status" value="1"/>
</dbReference>
<dbReference type="PANTHER" id="PTHR33154:SF12">
    <property type="entry name" value="TRANSCRIPTIONAL REGULATORY PROTEIN"/>
    <property type="match status" value="1"/>
</dbReference>
<dbReference type="EMBL" id="VTDN01000002">
    <property type="protein sequence ID" value="MEB5475907.1"/>
    <property type="molecule type" value="Genomic_DNA"/>
</dbReference>
<dbReference type="Pfam" id="PF01022">
    <property type="entry name" value="HTH_5"/>
    <property type="match status" value="1"/>
</dbReference>
<keyword evidence="6" id="KW-1185">Reference proteome</keyword>
<evidence type="ECO:0000256" key="3">
    <source>
        <dbReference type="ARBA" id="ARBA00023163"/>
    </source>
</evidence>
<dbReference type="SMART" id="SM00418">
    <property type="entry name" value="HTH_ARSR"/>
    <property type="match status" value="1"/>
</dbReference>
<dbReference type="InterPro" id="IPR011991">
    <property type="entry name" value="ArsR-like_HTH"/>
</dbReference>
<sequence length="107" mass="12584">MPRVYQHPLLEDISLTQIFFALSDPVRLKIIRKLLIIEKLNSLDLVPDIHMPKSTLTHHTKTLREAGLTYTKPEGRNCWISIRRETFEKKYPELLQLILKGETHTHD</sequence>
<dbReference type="InterPro" id="IPR051081">
    <property type="entry name" value="HTH_MetalResp_TranReg"/>
</dbReference>
<reference evidence="5 6" key="1">
    <citation type="submission" date="2019-08" db="EMBL/GenBank/DDBJ databases">
        <title>Five species of Acinetobacter isolated from floral nectar and animal pollinators.</title>
        <authorList>
            <person name="Hendry T.A."/>
        </authorList>
    </citation>
    <scope>NUCLEOTIDE SEQUENCE [LARGE SCALE GENOMIC DNA]</scope>
    <source>
        <strain evidence="5 6">MD18.27</strain>
    </source>
</reference>
<dbReference type="Gene3D" id="1.10.10.10">
    <property type="entry name" value="Winged helix-like DNA-binding domain superfamily/Winged helix DNA-binding domain"/>
    <property type="match status" value="1"/>
</dbReference>
<dbReference type="PROSITE" id="PS50987">
    <property type="entry name" value="HTH_ARSR_2"/>
    <property type="match status" value="1"/>
</dbReference>
<keyword evidence="3" id="KW-0804">Transcription</keyword>
<dbReference type="SUPFAM" id="SSF46785">
    <property type="entry name" value="Winged helix' DNA-binding domain"/>
    <property type="match status" value="1"/>
</dbReference>
<name>A0ABU6DQH7_9GAMM</name>
<dbReference type="PANTHER" id="PTHR33154">
    <property type="entry name" value="TRANSCRIPTIONAL REGULATOR, ARSR FAMILY"/>
    <property type="match status" value="1"/>
</dbReference>
<dbReference type="InterPro" id="IPR001845">
    <property type="entry name" value="HTH_ArsR_DNA-bd_dom"/>
</dbReference>